<dbReference type="Pfam" id="PF00643">
    <property type="entry name" value="zf-B_box"/>
    <property type="match status" value="1"/>
</dbReference>
<dbReference type="SUPFAM" id="SSF57850">
    <property type="entry name" value="RING/U-box"/>
    <property type="match status" value="1"/>
</dbReference>
<dbReference type="OrthoDB" id="264520at2759"/>
<evidence type="ECO:0000259" key="11">
    <source>
        <dbReference type="PROSITE" id="PS50119"/>
    </source>
</evidence>
<feature type="compositionally biased region" description="Low complexity" evidence="9">
    <location>
        <begin position="116"/>
        <end position="129"/>
    </location>
</feature>
<comment type="similarity">
    <text evidence="1">Belongs to the TRIM/RBCC family.</text>
</comment>
<dbReference type="GO" id="GO:0061630">
    <property type="term" value="F:ubiquitin protein ligase activity"/>
    <property type="evidence" value="ECO:0007669"/>
    <property type="project" value="TreeGrafter"/>
</dbReference>
<keyword evidence="3" id="KW-0677">Repeat</keyword>
<feature type="region of interest" description="Disordered" evidence="9">
    <location>
        <begin position="112"/>
        <end position="148"/>
    </location>
</feature>
<dbReference type="InterPro" id="IPR013783">
    <property type="entry name" value="Ig-like_fold"/>
</dbReference>
<dbReference type="GO" id="GO:0008270">
    <property type="term" value="F:zinc ion binding"/>
    <property type="evidence" value="ECO:0007669"/>
    <property type="project" value="UniProtKB-KW"/>
</dbReference>
<dbReference type="InterPro" id="IPR017907">
    <property type="entry name" value="Znf_RING_CS"/>
</dbReference>
<gene>
    <name evidence="12" type="ORF">CEUTPL_LOCUS8472</name>
</gene>
<name>A0A9N9MVE9_9CUCU</name>
<dbReference type="GO" id="GO:0005654">
    <property type="term" value="C:nucleoplasm"/>
    <property type="evidence" value="ECO:0007669"/>
    <property type="project" value="TreeGrafter"/>
</dbReference>
<dbReference type="InterPro" id="IPR017868">
    <property type="entry name" value="Filamin/ABP280_repeat-like"/>
</dbReference>
<evidence type="ECO:0008006" key="14">
    <source>
        <dbReference type="Google" id="ProtNLM"/>
    </source>
</evidence>
<dbReference type="InterPro" id="IPR001841">
    <property type="entry name" value="Znf_RING"/>
</dbReference>
<dbReference type="InterPro" id="IPR001298">
    <property type="entry name" value="Filamin/ABP280_rpt"/>
</dbReference>
<evidence type="ECO:0000256" key="8">
    <source>
        <dbReference type="SAM" id="Coils"/>
    </source>
</evidence>
<dbReference type="InterPro" id="IPR027370">
    <property type="entry name" value="Znf-RING_euk"/>
</dbReference>
<evidence type="ECO:0000256" key="6">
    <source>
        <dbReference type="PROSITE-ProRule" id="PRU00024"/>
    </source>
</evidence>
<dbReference type="PANTHER" id="PTHR25462:SF291">
    <property type="entry name" value="E3 UBIQUITIN-PROTEIN LIGASE TRIM45"/>
    <property type="match status" value="1"/>
</dbReference>
<feature type="domain" description="RING-type" evidence="10">
    <location>
        <begin position="72"/>
        <end position="96"/>
    </location>
</feature>
<dbReference type="Pfam" id="PF00630">
    <property type="entry name" value="Filamin"/>
    <property type="match status" value="1"/>
</dbReference>
<dbReference type="Pfam" id="PF13445">
    <property type="entry name" value="zf-RING_UBOX"/>
    <property type="match status" value="1"/>
</dbReference>
<dbReference type="Gene3D" id="3.30.40.10">
    <property type="entry name" value="Zinc/RING finger domain, C3HC4 (zinc finger)"/>
    <property type="match status" value="1"/>
</dbReference>
<dbReference type="SUPFAM" id="SSF57845">
    <property type="entry name" value="B-box zinc-binding domain"/>
    <property type="match status" value="1"/>
</dbReference>
<feature type="coiled-coil region" evidence="8">
    <location>
        <begin position="348"/>
        <end position="390"/>
    </location>
</feature>
<dbReference type="InterPro" id="IPR013083">
    <property type="entry name" value="Znf_RING/FYVE/PHD"/>
</dbReference>
<keyword evidence="5" id="KW-0862">Zinc</keyword>
<dbReference type="AlphaFoldDB" id="A0A9N9MVE9"/>
<dbReference type="PROSITE" id="PS00518">
    <property type="entry name" value="ZF_RING_1"/>
    <property type="match status" value="1"/>
</dbReference>
<keyword evidence="13" id="KW-1185">Reference proteome</keyword>
<accession>A0A9N9MVE9</accession>
<dbReference type="Gene3D" id="2.60.40.10">
    <property type="entry name" value="Immunoglobulins"/>
    <property type="match status" value="1"/>
</dbReference>
<dbReference type="PROSITE" id="PS50089">
    <property type="entry name" value="ZF_RING_2"/>
    <property type="match status" value="1"/>
</dbReference>
<proteinExistence type="inferred from homology"/>
<feature type="domain" description="B box-type" evidence="11">
    <location>
        <begin position="249"/>
        <end position="290"/>
    </location>
</feature>
<dbReference type="SUPFAM" id="SSF81296">
    <property type="entry name" value="E set domains"/>
    <property type="match status" value="1"/>
</dbReference>
<sequence>MDIDRISYIFGSFTRRRQSNEGGSLSKRRSVEPLRLSHERSRSSPLNTKRSLPSLRPKSVMGSSFEDVRFKCSLCKNQFVEPRVLPCLHTFCLKCLEDLEKNHFSAWYNDDDSDGVKSSSSQSRKTSSNGSGGSGNSGYVSDKQEDRPTRGICCPSCGTRAEVPRGGVRFFPPNYSVQHQMVLATLNSKSTHLLCDLCTTDVTATSRCMDCAITFCHQCEELHARQKSASMHEILTLDDAREKGITKIRRQIMCMFHPEMELVLFCSTCYQVVCRECVSASHKSHLSEPVSRVAKSHIISLRMAADKAKALIEKSAMDTSVLNATSKRIEADCCKIQCEVEKFIEDYIKSIEEHKSNLLDQIRQIRDEKMQQIIQEKLRLQKKIKNARDIAYFLDDLLSQGSDVEVLSFIKPVINKIEACDNLEPSPELKYSDSIQFLPEEAVKDSKHVFDIYGVLTTQSVSAEHCQINTKDLQNLRVGKKVSVTLESRDNKDNPLERGGEFVTAEIRYSDAGVSRSLIVNVIDKRDGTYGISFVPDVAGKLALIIKVKGEHIQGSPFPITVRSLKPHHGTFHCCSFCSSGGSKEASCGCEGKMPGGYKGCGHGHEGHPGRRHWSCCGNVVEHSECGKSNSHYQFTL</sequence>
<evidence type="ECO:0000313" key="12">
    <source>
        <dbReference type="EMBL" id="CAG9767918.1"/>
    </source>
</evidence>
<keyword evidence="4 6" id="KW-0863">Zinc-finger</keyword>
<dbReference type="InterPro" id="IPR047153">
    <property type="entry name" value="TRIM45/56/19-like"/>
</dbReference>
<dbReference type="PROSITE" id="PS50119">
    <property type="entry name" value="ZF_BBOX"/>
    <property type="match status" value="1"/>
</dbReference>
<evidence type="ECO:0000256" key="2">
    <source>
        <dbReference type="ARBA" id="ARBA00022723"/>
    </source>
</evidence>
<keyword evidence="8" id="KW-0175">Coiled coil</keyword>
<dbReference type="InterPro" id="IPR000315">
    <property type="entry name" value="Znf_B-box"/>
</dbReference>
<evidence type="ECO:0000256" key="3">
    <source>
        <dbReference type="ARBA" id="ARBA00022737"/>
    </source>
</evidence>
<feature type="compositionally biased region" description="Basic and acidic residues" evidence="9">
    <location>
        <begin position="29"/>
        <end position="42"/>
    </location>
</feature>
<dbReference type="SMART" id="SM00557">
    <property type="entry name" value="IG_FLMN"/>
    <property type="match status" value="1"/>
</dbReference>
<dbReference type="PROSITE" id="PS50194">
    <property type="entry name" value="FILAMIN_REPEAT"/>
    <property type="match status" value="1"/>
</dbReference>
<protein>
    <recommendedName>
        <fullName evidence="14">Tripartite motif-containing protein 45</fullName>
    </recommendedName>
</protein>
<dbReference type="EMBL" id="OU892280">
    <property type="protein sequence ID" value="CAG9767918.1"/>
    <property type="molecule type" value="Genomic_DNA"/>
</dbReference>
<organism evidence="12 13">
    <name type="scientific">Ceutorhynchus assimilis</name>
    <name type="common">cabbage seed weevil</name>
    <dbReference type="NCBI Taxonomy" id="467358"/>
    <lineage>
        <taxon>Eukaryota</taxon>
        <taxon>Metazoa</taxon>
        <taxon>Ecdysozoa</taxon>
        <taxon>Arthropoda</taxon>
        <taxon>Hexapoda</taxon>
        <taxon>Insecta</taxon>
        <taxon>Pterygota</taxon>
        <taxon>Neoptera</taxon>
        <taxon>Endopterygota</taxon>
        <taxon>Coleoptera</taxon>
        <taxon>Polyphaga</taxon>
        <taxon>Cucujiformia</taxon>
        <taxon>Curculionidae</taxon>
        <taxon>Ceutorhynchinae</taxon>
        <taxon>Ceutorhynchus</taxon>
    </lineage>
</organism>
<dbReference type="Proteomes" id="UP001152799">
    <property type="component" value="Chromosome 4"/>
</dbReference>
<feature type="region of interest" description="Disordered" evidence="9">
    <location>
        <begin position="17"/>
        <end position="58"/>
    </location>
</feature>
<evidence type="ECO:0000256" key="9">
    <source>
        <dbReference type="SAM" id="MobiDB-lite"/>
    </source>
</evidence>
<feature type="repeat" description="Filamin" evidence="7">
    <location>
        <begin position="458"/>
        <end position="562"/>
    </location>
</feature>
<evidence type="ECO:0000256" key="4">
    <source>
        <dbReference type="ARBA" id="ARBA00022771"/>
    </source>
</evidence>
<evidence type="ECO:0000313" key="13">
    <source>
        <dbReference type="Proteomes" id="UP001152799"/>
    </source>
</evidence>
<evidence type="ECO:0000256" key="1">
    <source>
        <dbReference type="ARBA" id="ARBA00008518"/>
    </source>
</evidence>
<evidence type="ECO:0000259" key="10">
    <source>
        <dbReference type="PROSITE" id="PS50089"/>
    </source>
</evidence>
<evidence type="ECO:0000256" key="5">
    <source>
        <dbReference type="ARBA" id="ARBA00022833"/>
    </source>
</evidence>
<dbReference type="SMART" id="SM00184">
    <property type="entry name" value="RING"/>
    <property type="match status" value="1"/>
</dbReference>
<reference evidence="12" key="1">
    <citation type="submission" date="2022-01" db="EMBL/GenBank/DDBJ databases">
        <authorList>
            <person name="King R."/>
        </authorList>
    </citation>
    <scope>NUCLEOTIDE SEQUENCE</scope>
</reference>
<evidence type="ECO:0000256" key="7">
    <source>
        <dbReference type="PROSITE-ProRule" id="PRU00087"/>
    </source>
</evidence>
<dbReference type="Gene3D" id="3.30.160.60">
    <property type="entry name" value="Classic Zinc Finger"/>
    <property type="match status" value="1"/>
</dbReference>
<dbReference type="PANTHER" id="PTHR25462">
    <property type="entry name" value="BONUS, ISOFORM C-RELATED"/>
    <property type="match status" value="1"/>
</dbReference>
<keyword evidence="2" id="KW-0479">Metal-binding</keyword>
<dbReference type="InterPro" id="IPR014756">
    <property type="entry name" value="Ig_E-set"/>
</dbReference>